<name>A0A3Q2DSU2_CYPVA</name>
<dbReference type="InterPro" id="IPR000330">
    <property type="entry name" value="SNF2_N"/>
</dbReference>
<dbReference type="InterPro" id="IPR051493">
    <property type="entry name" value="CHD"/>
</dbReference>
<accession>A0A3Q2DSU2</accession>
<dbReference type="Ensembl" id="ENSCVAT00000007925.1">
    <property type="protein sequence ID" value="ENSCVAP00000022976.1"/>
    <property type="gene ID" value="ENSCVAG00000006010.1"/>
</dbReference>
<evidence type="ECO:0000313" key="5">
    <source>
        <dbReference type="Proteomes" id="UP000265020"/>
    </source>
</evidence>
<protein>
    <recommendedName>
        <fullName evidence="3">Chromo domain-containing protein</fullName>
    </recommendedName>
</protein>
<evidence type="ECO:0000256" key="1">
    <source>
        <dbReference type="ARBA" id="ARBA00004123"/>
    </source>
</evidence>
<dbReference type="InterPro" id="IPR000953">
    <property type="entry name" value="Chromo/chromo_shadow_dom"/>
</dbReference>
<reference evidence="4" key="2">
    <citation type="submission" date="2025-09" db="UniProtKB">
        <authorList>
            <consortium name="Ensembl"/>
        </authorList>
    </citation>
    <scope>IDENTIFICATION</scope>
</reference>
<dbReference type="PANTHER" id="PTHR46850:SF1">
    <property type="entry name" value="CHROMODOMAIN-HELICASE-DNA-BINDING PROTEIN 9"/>
    <property type="match status" value="1"/>
</dbReference>
<dbReference type="AlphaFoldDB" id="A0A3Q2DSU2"/>
<reference evidence="4" key="1">
    <citation type="submission" date="2025-08" db="UniProtKB">
        <authorList>
            <consortium name="Ensembl"/>
        </authorList>
    </citation>
    <scope>IDENTIFICATION</scope>
</reference>
<dbReference type="Gene3D" id="3.40.50.10810">
    <property type="entry name" value="Tandem AAA-ATPase domain"/>
    <property type="match status" value="1"/>
</dbReference>
<dbReference type="STRING" id="28743.ENSCVAP00000022976"/>
<dbReference type="SUPFAM" id="SSF54160">
    <property type="entry name" value="Chromo domain-like"/>
    <property type="match status" value="2"/>
</dbReference>
<dbReference type="CDD" id="cd18663">
    <property type="entry name" value="CD2_tandem_CHD5-9_like"/>
    <property type="match status" value="1"/>
</dbReference>
<dbReference type="CDD" id="cd18668">
    <property type="entry name" value="CD1_tandem_CHD5-9_like"/>
    <property type="match status" value="1"/>
</dbReference>
<dbReference type="OMA" id="ECTWEDK"/>
<dbReference type="InterPro" id="IPR016197">
    <property type="entry name" value="Chromo-like_dom_sf"/>
</dbReference>
<dbReference type="PROSITE" id="PS50013">
    <property type="entry name" value="CHROMO_2"/>
    <property type="match status" value="1"/>
</dbReference>
<keyword evidence="5" id="KW-1185">Reference proteome</keyword>
<dbReference type="PANTHER" id="PTHR46850">
    <property type="entry name" value="CHROMODOMAIN-HELICASE-DNA-BINDING PROTEIN 9"/>
    <property type="match status" value="1"/>
</dbReference>
<feature type="domain" description="Chromo" evidence="3">
    <location>
        <begin position="75"/>
        <end position="118"/>
    </location>
</feature>
<proteinExistence type="predicted"/>
<evidence type="ECO:0000259" key="3">
    <source>
        <dbReference type="PROSITE" id="PS50013"/>
    </source>
</evidence>
<dbReference type="SMART" id="SM00298">
    <property type="entry name" value="CHROMO"/>
    <property type="match status" value="2"/>
</dbReference>
<evidence type="ECO:0000313" key="4">
    <source>
        <dbReference type="Ensembl" id="ENSCVAP00000022976.1"/>
    </source>
</evidence>
<dbReference type="GO" id="GO:0005524">
    <property type="term" value="F:ATP binding"/>
    <property type="evidence" value="ECO:0007669"/>
    <property type="project" value="InterPro"/>
</dbReference>
<dbReference type="GeneTree" id="ENSGT00940000153649"/>
<dbReference type="InterPro" id="IPR023780">
    <property type="entry name" value="Chromo_domain"/>
</dbReference>
<dbReference type="Proteomes" id="UP000265020">
    <property type="component" value="Unassembled WGS sequence"/>
</dbReference>
<dbReference type="InterPro" id="IPR038718">
    <property type="entry name" value="SNF2-like_sf"/>
</dbReference>
<evidence type="ECO:0000256" key="2">
    <source>
        <dbReference type="ARBA" id="ARBA00049360"/>
    </source>
</evidence>
<dbReference type="Pfam" id="PF00176">
    <property type="entry name" value="SNF2-rel_dom"/>
    <property type="match status" value="1"/>
</dbReference>
<dbReference type="FunFam" id="2.40.50.40:FF:000001">
    <property type="entry name" value="chromodomain-helicase-DNA-binding protein 8 isoform X4"/>
    <property type="match status" value="1"/>
</dbReference>
<dbReference type="Gene3D" id="2.40.50.40">
    <property type="match status" value="2"/>
</dbReference>
<comment type="catalytic activity">
    <reaction evidence="2">
        <text>ATP + H2O = ADP + phosphate + H(+)</text>
        <dbReference type="Rhea" id="RHEA:13065"/>
        <dbReference type="ChEBI" id="CHEBI:15377"/>
        <dbReference type="ChEBI" id="CHEBI:15378"/>
        <dbReference type="ChEBI" id="CHEBI:30616"/>
        <dbReference type="ChEBI" id="CHEBI:43474"/>
        <dbReference type="ChEBI" id="CHEBI:456216"/>
    </reaction>
</comment>
<sequence length="264" mass="31256">MSSVLHKVSPGQYTNIEEFFVKYKNYSYLHCEWATLNQLEKDKRIHQKIKRFKTKHAQMRHLFQEEEEPFNPDYVEVDRILDVSHSVDKDNGEPVIYYLVKWCSLPYEDATWELKEDVDEGKVEEFGKLLNRQPRLKKMVRPSASAWKKLEETREYKNGNTLREYQLEGVNWLLFNWYNRQNCILADEMGLGKTIQSITLLSEIYAAGVQGPFLVIAPLSTITNWEREFSTWTNMNAIVYHGSLASRQMIQQYEMYCKDDKVSL</sequence>
<dbReference type="InterPro" id="IPR027417">
    <property type="entry name" value="P-loop_NTPase"/>
</dbReference>
<dbReference type="Pfam" id="PF00385">
    <property type="entry name" value="Chromo"/>
    <property type="match status" value="2"/>
</dbReference>
<organism evidence="4 5">
    <name type="scientific">Cyprinodon variegatus</name>
    <name type="common">Sheepshead minnow</name>
    <dbReference type="NCBI Taxonomy" id="28743"/>
    <lineage>
        <taxon>Eukaryota</taxon>
        <taxon>Metazoa</taxon>
        <taxon>Chordata</taxon>
        <taxon>Craniata</taxon>
        <taxon>Vertebrata</taxon>
        <taxon>Euteleostomi</taxon>
        <taxon>Actinopterygii</taxon>
        <taxon>Neopterygii</taxon>
        <taxon>Teleostei</taxon>
        <taxon>Neoteleostei</taxon>
        <taxon>Acanthomorphata</taxon>
        <taxon>Ovalentaria</taxon>
        <taxon>Atherinomorphae</taxon>
        <taxon>Cyprinodontiformes</taxon>
        <taxon>Cyprinodontidae</taxon>
        <taxon>Cyprinodon</taxon>
    </lineage>
</organism>
<comment type="subcellular location">
    <subcellularLocation>
        <location evidence="1">Nucleus</location>
    </subcellularLocation>
</comment>
<dbReference type="GO" id="GO:0005634">
    <property type="term" value="C:nucleus"/>
    <property type="evidence" value="ECO:0007669"/>
    <property type="project" value="UniProtKB-SubCell"/>
</dbReference>
<dbReference type="SUPFAM" id="SSF52540">
    <property type="entry name" value="P-loop containing nucleoside triphosphate hydrolases"/>
    <property type="match status" value="1"/>
</dbReference>